<proteinExistence type="predicted"/>
<comment type="caution">
    <text evidence="2">The sequence shown here is derived from an EMBL/GenBank/DDBJ whole genome shotgun (WGS) entry which is preliminary data.</text>
</comment>
<accession>A0A8H7US67</accession>
<sequence>MTDTKPIISNNNSSLSVPIYHSKNLIINNSHLPPSPSTSSSVSSYMNNAHGKARDLPLKIPDSQQKYGSLGSSAPYLESLSAIERPLTPSQTTISPNDDDEGLYLLWTQQLLREKGFTPSSCRPEFEDYLEKKKNGKSSLNSVENNASDDDSSISDMSFSSDDDMEDEDDRYIAEQRKLLLNSPALSAFQSHQPSLISRHSINNYAAEVTEDGNSIGAVLDAPSQSSIYSIFKYLFPACF</sequence>
<gene>
    <name evidence="2" type="ORF">INT46_010121</name>
</gene>
<dbReference type="Proteomes" id="UP000650833">
    <property type="component" value="Unassembled WGS sequence"/>
</dbReference>
<feature type="compositionally biased region" description="Polar residues" evidence="1">
    <location>
        <begin position="137"/>
        <end position="146"/>
    </location>
</feature>
<dbReference type="AlphaFoldDB" id="A0A8H7US67"/>
<evidence type="ECO:0000313" key="3">
    <source>
        <dbReference type="Proteomes" id="UP000650833"/>
    </source>
</evidence>
<dbReference type="EMBL" id="JAEPRC010000466">
    <property type="protein sequence ID" value="KAG2196626.1"/>
    <property type="molecule type" value="Genomic_DNA"/>
</dbReference>
<dbReference type="OrthoDB" id="2259008at2759"/>
<name>A0A8H7US67_9FUNG</name>
<keyword evidence="3" id="KW-1185">Reference proteome</keyword>
<reference evidence="2" key="1">
    <citation type="submission" date="2020-12" db="EMBL/GenBank/DDBJ databases">
        <title>Metabolic potential, ecology and presence of endohyphal bacteria is reflected in genomic diversity of Mucoromycotina.</title>
        <authorList>
            <person name="Muszewska A."/>
            <person name="Okrasinska A."/>
            <person name="Steczkiewicz K."/>
            <person name="Drgas O."/>
            <person name="Orlowska M."/>
            <person name="Perlinska-Lenart U."/>
            <person name="Aleksandrzak-Piekarczyk T."/>
            <person name="Szatraj K."/>
            <person name="Zielenkiewicz U."/>
            <person name="Pilsyk S."/>
            <person name="Malc E."/>
            <person name="Mieczkowski P."/>
            <person name="Kruszewska J.S."/>
            <person name="Biernat P."/>
            <person name="Pawlowska J."/>
        </authorList>
    </citation>
    <scope>NUCLEOTIDE SEQUENCE</scope>
    <source>
        <strain evidence="2">CBS 226.32</strain>
    </source>
</reference>
<evidence type="ECO:0000313" key="2">
    <source>
        <dbReference type="EMBL" id="KAG2196626.1"/>
    </source>
</evidence>
<protein>
    <submittedName>
        <fullName evidence="2">Uncharacterized protein</fullName>
    </submittedName>
</protein>
<evidence type="ECO:0000256" key="1">
    <source>
        <dbReference type="SAM" id="MobiDB-lite"/>
    </source>
</evidence>
<organism evidence="2 3">
    <name type="scientific">Mucor plumbeus</name>
    <dbReference type="NCBI Taxonomy" id="97098"/>
    <lineage>
        <taxon>Eukaryota</taxon>
        <taxon>Fungi</taxon>
        <taxon>Fungi incertae sedis</taxon>
        <taxon>Mucoromycota</taxon>
        <taxon>Mucoromycotina</taxon>
        <taxon>Mucoromycetes</taxon>
        <taxon>Mucorales</taxon>
        <taxon>Mucorineae</taxon>
        <taxon>Mucoraceae</taxon>
        <taxon>Mucor</taxon>
    </lineage>
</organism>
<feature type="region of interest" description="Disordered" evidence="1">
    <location>
        <begin position="135"/>
        <end position="168"/>
    </location>
</feature>